<reference evidence="2 3" key="1">
    <citation type="submission" date="2019-03" db="EMBL/GenBank/DDBJ databases">
        <title>Lake Tanganyika Metagenome-Assembled Genomes (MAGs).</title>
        <authorList>
            <person name="Tran P."/>
        </authorList>
    </citation>
    <scope>NUCLEOTIDE SEQUENCE [LARGE SCALE GENOMIC DNA]</scope>
    <source>
        <strain evidence="2">K_DeepCast_65m_m2_236</strain>
    </source>
</reference>
<sequence length="218" mass="24408">MIRTYLERDLAVLGFRIPAPQLRRFWQMLAHLQGQTWNGARLASSLGVGEPAVKHYRDILEDTFMLRVLPPYFANLGKRLVKSPKVYVRDSGLVHALLGLDSMEDILGHPVAGASWEGWALEQLLAHVPERWQKSFFRTHAGAEVDLILERPGNTAPIAVKFKLSADPTPRKGFWTTMADVGASAGVIVCQGNEIYPLRDNVFVVPVPFLHEVDWSSL</sequence>
<comment type="caution">
    <text evidence="2">The sequence shown here is derived from an EMBL/GenBank/DDBJ whole genome shotgun (WGS) entry which is preliminary data.</text>
</comment>
<protein>
    <submittedName>
        <fullName evidence="2">DUF4143 domain-containing protein</fullName>
    </submittedName>
</protein>
<dbReference type="Pfam" id="PF13635">
    <property type="entry name" value="DUF4143"/>
    <property type="match status" value="1"/>
</dbReference>
<dbReference type="AlphaFoldDB" id="A0A937X690"/>
<name>A0A937X690_9BACT</name>
<evidence type="ECO:0000313" key="2">
    <source>
        <dbReference type="EMBL" id="MBM3274950.1"/>
    </source>
</evidence>
<dbReference type="InterPro" id="IPR025420">
    <property type="entry name" value="DUF4143"/>
</dbReference>
<evidence type="ECO:0000259" key="1">
    <source>
        <dbReference type="Pfam" id="PF13635"/>
    </source>
</evidence>
<proteinExistence type="predicted"/>
<dbReference type="Proteomes" id="UP000703893">
    <property type="component" value="Unassembled WGS sequence"/>
</dbReference>
<gene>
    <name evidence="2" type="ORF">FJZ00_07345</name>
</gene>
<accession>A0A937X690</accession>
<organism evidence="2 3">
    <name type="scientific">Candidatus Tanganyikabacteria bacterium</name>
    <dbReference type="NCBI Taxonomy" id="2961651"/>
    <lineage>
        <taxon>Bacteria</taxon>
        <taxon>Bacillati</taxon>
        <taxon>Candidatus Sericytochromatia</taxon>
        <taxon>Candidatus Tanganyikabacteria</taxon>
    </lineage>
</organism>
<dbReference type="EMBL" id="VGJX01000387">
    <property type="protein sequence ID" value="MBM3274950.1"/>
    <property type="molecule type" value="Genomic_DNA"/>
</dbReference>
<dbReference type="PANTHER" id="PTHR43566:SF2">
    <property type="entry name" value="DUF4143 DOMAIN-CONTAINING PROTEIN"/>
    <property type="match status" value="1"/>
</dbReference>
<evidence type="ECO:0000313" key="3">
    <source>
        <dbReference type="Proteomes" id="UP000703893"/>
    </source>
</evidence>
<dbReference type="PANTHER" id="PTHR43566">
    <property type="entry name" value="CONSERVED PROTEIN"/>
    <property type="match status" value="1"/>
</dbReference>
<feature type="domain" description="DUF4143" evidence="1">
    <location>
        <begin position="7"/>
        <end position="162"/>
    </location>
</feature>